<organism evidence="9 10">
    <name type="scientific">Plantactinospora sonchi</name>
    <dbReference type="NCBI Taxonomy" id="1544735"/>
    <lineage>
        <taxon>Bacteria</taxon>
        <taxon>Bacillati</taxon>
        <taxon>Actinomycetota</taxon>
        <taxon>Actinomycetes</taxon>
        <taxon>Micromonosporales</taxon>
        <taxon>Micromonosporaceae</taxon>
        <taxon>Plantactinospora</taxon>
    </lineage>
</organism>
<dbReference type="InterPro" id="IPR001453">
    <property type="entry name" value="MoaB/Mog_dom"/>
</dbReference>
<dbReference type="RefSeq" id="WP_331213526.1">
    <property type="nucleotide sequence ID" value="NZ_JAZGQK010000006.1"/>
</dbReference>
<evidence type="ECO:0000313" key="9">
    <source>
        <dbReference type="EMBL" id="MEE6258412.1"/>
    </source>
</evidence>
<dbReference type="SUPFAM" id="SSF63867">
    <property type="entry name" value="MoeA C-terminal domain-like"/>
    <property type="match status" value="1"/>
</dbReference>
<name>A0ABU7RPJ6_9ACTN</name>
<keyword evidence="7" id="KW-0479">Metal-binding</keyword>
<dbReference type="SUPFAM" id="SSF53218">
    <property type="entry name" value="Molybdenum cofactor biosynthesis proteins"/>
    <property type="match status" value="1"/>
</dbReference>
<dbReference type="EC" id="2.10.1.1" evidence="7"/>
<dbReference type="InterPro" id="IPR036425">
    <property type="entry name" value="MoaB/Mog-like_dom_sf"/>
</dbReference>
<sequence length="431" mass="43836">MSAGATVSAAGVTVGAQPAVAVDPGTLDWTEARARVYAAGRAAAPEPVELPLAEADGQTLADPLTTLTDLPAFPTSSVDGWAVCGPGPWRIVGRVLAGGTPPPLPGDGTAVEIATGAMLPDGATGVLRVEESSRTADGLVSGTLRETPEWRDPGEEAYAGEELLPAGTAVDPGVIGLAASCGYDTLRVRRAPRAALIIFGDELLTAGRPGAGRVRDSLGPSVPAWLRRYGCTATADVVGPVADTLDAHVAALRQALETADLVCTTGGTMNGPVDHLHPTLAALGAEYVVNTVAVRPGFPMLLARVAGADGRTRFVAGLPGNPQSAIVATVSLVAPLLAGLRGRPMPELPQVTLAEPVAGRGDHTHLALVRVDPVRGTAHPVRHVGSAMLRGLAQADGFAVIAPGTEGRPGDRVPVVPLPLLPGERFQGGDR</sequence>
<dbReference type="Gene3D" id="2.40.340.10">
    <property type="entry name" value="MoeA, C-terminal, domain IV"/>
    <property type="match status" value="1"/>
</dbReference>
<evidence type="ECO:0000259" key="8">
    <source>
        <dbReference type="SMART" id="SM00852"/>
    </source>
</evidence>
<evidence type="ECO:0000256" key="7">
    <source>
        <dbReference type="RuleBase" id="RU365090"/>
    </source>
</evidence>
<evidence type="ECO:0000256" key="3">
    <source>
        <dbReference type="ARBA" id="ARBA00010763"/>
    </source>
</evidence>
<dbReference type="InterPro" id="IPR036135">
    <property type="entry name" value="MoeA_linker/N_sf"/>
</dbReference>
<keyword evidence="7" id="KW-0808">Transferase</keyword>
<evidence type="ECO:0000256" key="5">
    <source>
        <dbReference type="ARBA" id="ARBA00023150"/>
    </source>
</evidence>
<comment type="caution">
    <text evidence="9">The sequence shown here is derived from an EMBL/GenBank/DDBJ whole genome shotgun (WGS) entry which is preliminary data.</text>
</comment>
<evidence type="ECO:0000256" key="2">
    <source>
        <dbReference type="ARBA" id="ARBA00005046"/>
    </source>
</evidence>
<comment type="pathway">
    <text evidence="2 7">Cofactor biosynthesis; molybdopterin biosynthesis.</text>
</comment>
<comment type="catalytic activity">
    <reaction evidence="6">
        <text>adenylyl-molybdopterin + molybdate = Mo-molybdopterin + AMP + H(+)</text>
        <dbReference type="Rhea" id="RHEA:35047"/>
        <dbReference type="ChEBI" id="CHEBI:15378"/>
        <dbReference type="ChEBI" id="CHEBI:36264"/>
        <dbReference type="ChEBI" id="CHEBI:62727"/>
        <dbReference type="ChEBI" id="CHEBI:71302"/>
        <dbReference type="ChEBI" id="CHEBI:456215"/>
        <dbReference type="EC" id="2.10.1.1"/>
    </reaction>
</comment>
<keyword evidence="5 7" id="KW-0501">Molybdenum cofactor biosynthesis</keyword>
<dbReference type="PANTHER" id="PTHR10192:SF5">
    <property type="entry name" value="GEPHYRIN"/>
    <property type="match status" value="1"/>
</dbReference>
<dbReference type="InterPro" id="IPR038987">
    <property type="entry name" value="MoeA-like"/>
</dbReference>
<comment type="cofactor">
    <cofactor evidence="7">
        <name>Mg(2+)</name>
        <dbReference type="ChEBI" id="CHEBI:18420"/>
    </cofactor>
</comment>
<comment type="similarity">
    <text evidence="3 7">Belongs to the MoeA family.</text>
</comment>
<dbReference type="PANTHER" id="PTHR10192">
    <property type="entry name" value="MOLYBDOPTERIN BIOSYNTHESIS PROTEIN"/>
    <property type="match status" value="1"/>
</dbReference>
<dbReference type="Pfam" id="PF03454">
    <property type="entry name" value="MoeA_C"/>
    <property type="match status" value="1"/>
</dbReference>
<dbReference type="Proteomes" id="UP001332243">
    <property type="component" value="Unassembled WGS sequence"/>
</dbReference>
<accession>A0ABU7RPJ6</accession>
<dbReference type="Pfam" id="PF03453">
    <property type="entry name" value="MoeA_N"/>
    <property type="match status" value="1"/>
</dbReference>
<keyword evidence="7" id="KW-0460">Magnesium</keyword>
<evidence type="ECO:0000313" key="10">
    <source>
        <dbReference type="Proteomes" id="UP001332243"/>
    </source>
</evidence>
<evidence type="ECO:0000256" key="1">
    <source>
        <dbReference type="ARBA" id="ARBA00002901"/>
    </source>
</evidence>
<dbReference type="InterPro" id="IPR005110">
    <property type="entry name" value="MoeA_linker/N"/>
</dbReference>
<comment type="function">
    <text evidence="1 7">Catalyzes the insertion of molybdate into adenylated molybdopterin with the concomitant release of AMP.</text>
</comment>
<dbReference type="CDD" id="cd00887">
    <property type="entry name" value="MoeA"/>
    <property type="match status" value="1"/>
</dbReference>
<proteinExistence type="inferred from homology"/>
<dbReference type="Gene3D" id="2.170.190.11">
    <property type="entry name" value="Molybdopterin biosynthesis moea protein, domain 3"/>
    <property type="match status" value="1"/>
</dbReference>
<keyword evidence="4 7" id="KW-0500">Molybdenum</keyword>
<dbReference type="InterPro" id="IPR005111">
    <property type="entry name" value="MoeA_C_domain_IV"/>
</dbReference>
<gene>
    <name evidence="9" type="ORF">V1633_07880</name>
</gene>
<dbReference type="Gene3D" id="3.90.105.10">
    <property type="entry name" value="Molybdopterin biosynthesis moea protein, domain 2"/>
    <property type="match status" value="1"/>
</dbReference>
<dbReference type="InterPro" id="IPR036688">
    <property type="entry name" value="MoeA_C_domain_IV_sf"/>
</dbReference>
<evidence type="ECO:0000256" key="6">
    <source>
        <dbReference type="ARBA" id="ARBA00047317"/>
    </source>
</evidence>
<dbReference type="SUPFAM" id="SSF63882">
    <property type="entry name" value="MoeA N-terminal region -like"/>
    <property type="match status" value="1"/>
</dbReference>
<evidence type="ECO:0000256" key="4">
    <source>
        <dbReference type="ARBA" id="ARBA00022505"/>
    </source>
</evidence>
<dbReference type="Gene3D" id="3.40.980.10">
    <property type="entry name" value="MoaB/Mog-like domain"/>
    <property type="match status" value="1"/>
</dbReference>
<feature type="domain" description="MoaB/Mog" evidence="8">
    <location>
        <begin position="195"/>
        <end position="339"/>
    </location>
</feature>
<keyword evidence="10" id="KW-1185">Reference proteome</keyword>
<dbReference type="EMBL" id="JAZGQK010000006">
    <property type="protein sequence ID" value="MEE6258412.1"/>
    <property type="molecule type" value="Genomic_DNA"/>
</dbReference>
<dbReference type="SMART" id="SM00852">
    <property type="entry name" value="MoCF_biosynth"/>
    <property type="match status" value="1"/>
</dbReference>
<reference evidence="9 10" key="1">
    <citation type="submission" date="2024-01" db="EMBL/GenBank/DDBJ databases">
        <title>Genome insights into Plantactinospora sonchi sp. nov.</title>
        <authorList>
            <person name="Wang L."/>
        </authorList>
    </citation>
    <scope>NUCLEOTIDE SEQUENCE [LARGE SCALE GENOMIC DNA]</scope>
    <source>
        <strain evidence="9 10">NEAU-QY2</strain>
    </source>
</reference>
<dbReference type="Pfam" id="PF00994">
    <property type="entry name" value="MoCF_biosynth"/>
    <property type="match status" value="1"/>
</dbReference>
<protein>
    <recommendedName>
        <fullName evidence="7">Molybdopterin molybdenumtransferase</fullName>
        <ecNumber evidence="7">2.10.1.1</ecNumber>
    </recommendedName>
</protein>